<proteinExistence type="predicted"/>
<name>A0A5J4RM80_9ZZZZ</name>
<comment type="caution">
    <text evidence="1">The sequence shown here is derived from an EMBL/GenBank/DDBJ whole genome shotgun (WGS) entry which is preliminary data.</text>
</comment>
<sequence>MKRLRNCIEIGFNLYKPVVHLRKNKRHSCERDNFPLSSLTLSPSPKVVCSFPPTATPFSRG</sequence>
<reference evidence="1" key="1">
    <citation type="submission" date="2019-03" db="EMBL/GenBank/DDBJ databases">
        <title>Single cell metagenomics reveals metabolic interactions within the superorganism composed of flagellate Streblomastix strix and complex community of Bacteroidetes bacteria on its surface.</title>
        <authorList>
            <person name="Treitli S.C."/>
            <person name="Kolisko M."/>
            <person name="Husnik F."/>
            <person name="Keeling P."/>
            <person name="Hampl V."/>
        </authorList>
    </citation>
    <scope>NUCLEOTIDE SEQUENCE</scope>
    <source>
        <strain evidence="1">STM</strain>
    </source>
</reference>
<dbReference type="EMBL" id="SNRY01000975">
    <property type="protein sequence ID" value="KAA6334652.1"/>
    <property type="molecule type" value="Genomic_DNA"/>
</dbReference>
<accession>A0A5J4RM80</accession>
<gene>
    <name evidence="1" type="ORF">EZS27_017054</name>
</gene>
<organism evidence="1">
    <name type="scientific">termite gut metagenome</name>
    <dbReference type="NCBI Taxonomy" id="433724"/>
    <lineage>
        <taxon>unclassified sequences</taxon>
        <taxon>metagenomes</taxon>
        <taxon>organismal metagenomes</taxon>
    </lineage>
</organism>
<evidence type="ECO:0000313" key="1">
    <source>
        <dbReference type="EMBL" id="KAA6334652.1"/>
    </source>
</evidence>
<dbReference type="AlphaFoldDB" id="A0A5J4RM80"/>
<protein>
    <submittedName>
        <fullName evidence="1">Uncharacterized protein</fullName>
    </submittedName>
</protein>